<dbReference type="AlphaFoldDB" id="A0A7X0H7Y7"/>
<evidence type="ECO:0000313" key="2">
    <source>
        <dbReference type="Proteomes" id="UP000541810"/>
    </source>
</evidence>
<gene>
    <name evidence="1" type="ORF">HNQ40_002722</name>
</gene>
<evidence type="ECO:0008006" key="3">
    <source>
        <dbReference type="Google" id="ProtNLM"/>
    </source>
</evidence>
<reference evidence="1 2" key="1">
    <citation type="submission" date="2020-08" db="EMBL/GenBank/DDBJ databases">
        <title>Genomic Encyclopedia of Type Strains, Phase IV (KMG-IV): sequencing the most valuable type-strain genomes for metagenomic binning, comparative biology and taxonomic classification.</title>
        <authorList>
            <person name="Goeker M."/>
        </authorList>
    </citation>
    <scope>NUCLEOTIDE SEQUENCE [LARGE SCALE GENOMIC DNA]</scope>
    <source>
        <strain evidence="1 2">DSM 103725</strain>
    </source>
</reference>
<comment type="caution">
    <text evidence="1">The sequence shown here is derived from an EMBL/GenBank/DDBJ whole genome shotgun (WGS) entry which is preliminary data.</text>
</comment>
<name>A0A7X0H7Y7_9BACT</name>
<accession>A0A7X0H7Y7</accession>
<dbReference type="Proteomes" id="UP000541810">
    <property type="component" value="Unassembled WGS sequence"/>
</dbReference>
<dbReference type="RefSeq" id="WP_184678409.1">
    <property type="nucleotide sequence ID" value="NZ_JACHGY010000001.1"/>
</dbReference>
<dbReference type="SUPFAM" id="SSF160246">
    <property type="entry name" value="EspE N-terminal domain-like"/>
    <property type="match status" value="1"/>
</dbReference>
<organism evidence="1 2">
    <name type="scientific">Algisphaera agarilytica</name>
    <dbReference type="NCBI Taxonomy" id="1385975"/>
    <lineage>
        <taxon>Bacteria</taxon>
        <taxon>Pseudomonadati</taxon>
        <taxon>Planctomycetota</taxon>
        <taxon>Phycisphaerae</taxon>
        <taxon>Phycisphaerales</taxon>
        <taxon>Phycisphaeraceae</taxon>
        <taxon>Algisphaera</taxon>
    </lineage>
</organism>
<dbReference type="EMBL" id="JACHGY010000001">
    <property type="protein sequence ID" value="MBB6430916.1"/>
    <property type="molecule type" value="Genomic_DNA"/>
</dbReference>
<proteinExistence type="predicted"/>
<evidence type="ECO:0000313" key="1">
    <source>
        <dbReference type="EMBL" id="MBB6430916.1"/>
    </source>
</evidence>
<dbReference type="InterPro" id="IPR037257">
    <property type="entry name" value="T2SS_E_N_sf"/>
</dbReference>
<sequence length="157" mass="17409">MTHEQMTSVLVQQNLISQEQRAAVLSDPGVTSDNRCFLEHAAKQLELDESDLLGGLIEHTRKTATAVKLTQTAHDPAALEYICARDAWDFLILPLAIEPDGHLLCCTTSETLGTALAYLTRTLAIPFRVVITDIRPLEQYIAEQYHYEGVDLDTEAA</sequence>
<keyword evidence="2" id="KW-1185">Reference proteome</keyword>
<protein>
    <recommendedName>
        <fullName evidence="3">Type II secretion system protein GspE N-terminal domain-containing protein</fullName>
    </recommendedName>
</protein>